<keyword evidence="7" id="KW-0547">Nucleotide-binding</keyword>
<dbReference type="Gene3D" id="3.30.450.20">
    <property type="entry name" value="PAS domain"/>
    <property type="match status" value="1"/>
</dbReference>
<dbReference type="Gene3D" id="3.30.565.10">
    <property type="entry name" value="Histidine kinase-like ATPase, C-terminal domain"/>
    <property type="match status" value="1"/>
</dbReference>
<dbReference type="Pfam" id="PF02518">
    <property type="entry name" value="HATPase_c"/>
    <property type="match status" value="1"/>
</dbReference>
<dbReference type="InterPro" id="IPR050640">
    <property type="entry name" value="Bact_2-comp_sensor_kinase"/>
</dbReference>
<comment type="caution">
    <text evidence="15">The sequence shown here is derived from an EMBL/GenBank/DDBJ whole genome shotgun (WGS) entry which is preliminary data.</text>
</comment>
<dbReference type="GO" id="GO:0005524">
    <property type="term" value="F:ATP binding"/>
    <property type="evidence" value="ECO:0007669"/>
    <property type="project" value="UniProtKB-KW"/>
</dbReference>
<keyword evidence="6" id="KW-0808">Transferase</keyword>
<keyword evidence="11 12" id="KW-0472">Membrane</keyword>
<feature type="transmembrane region" description="Helical" evidence="12">
    <location>
        <begin position="300"/>
        <end position="322"/>
    </location>
</feature>
<dbReference type="InterPro" id="IPR003660">
    <property type="entry name" value="HAMP_dom"/>
</dbReference>
<keyword evidence="12" id="KW-1133">Transmembrane helix</keyword>
<dbReference type="CDD" id="cd06225">
    <property type="entry name" value="HAMP"/>
    <property type="match status" value="1"/>
</dbReference>
<evidence type="ECO:0000256" key="1">
    <source>
        <dbReference type="ARBA" id="ARBA00000085"/>
    </source>
</evidence>
<evidence type="ECO:0000256" key="10">
    <source>
        <dbReference type="ARBA" id="ARBA00023012"/>
    </source>
</evidence>
<evidence type="ECO:0000256" key="9">
    <source>
        <dbReference type="ARBA" id="ARBA00022840"/>
    </source>
</evidence>
<sequence length="595" mass="69208">MIFNRLRNSRLMSKLMITYFLLTVIPISVLGFVAYNQYTKSIEKQVGEYIPKLLEQANININNQLNEYRSLPDSLYNANQVIEVLRKDSYQNNSNLFRDEFLVNNYLSKMYMNSGNNDILGVFILSKNRLFTSSKADYSGFQLENFPSTYGENLDLQGRTEFILPNQSDLAFQGDPPFILMMRELRDYENQETLGTIFVAIRLTFIEQAMESLYEDQKPTIWLTNEEGVIIYHTKRDRIGTLDPRFRNYPKINGSFRTTDFNDNQLISTNKFPNMNWYSYHRIALEDLMKETNQVRNGTILVFLIFVILSSVISVILAWNVSHPLQKLARLMKRVEKGDFKVDLPINKKDEIGLLAKSFNSMIQEIEHLIKMNYQIELRQKDAELYALQSQINPHFMYNTLETIGYAVEEEEKEIVSRMVALLGRMLRYSLNNKEKVVPLKQELGHIEDYLTIQQFRFEDRIDFQIKDIVGNDSYYVPKFILQPIVENAIKYGLEANYKVRIKVMIEEGKNNKLIIKIEDNGPGIKEADLSQLNLSFKSNPMIRRDENFGLINVHARIALIYGENYGLEVESVIGKGTTVMIRLPADESERGGEK</sequence>
<dbReference type="EC" id="2.7.13.3" evidence="3"/>
<dbReference type="GO" id="GO:0000155">
    <property type="term" value="F:phosphorelay sensor kinase activity"/>
    <property type="evidence" value="ECO:0007669"/>
    <property type="project" value="InterPro"/>
</dbReference>
<comment type="catalytic activity">
    <reaction evidence="1">
        <text>ATP + protein L-histidine = ADP + protein N-phospho-L-histidine.</text>
        <dbReference type="EC" id="2.7.13.3"/>
    </reaction>
</comment>
<keyword evidence="10" id="KW-0902">Two-component regulatory system</keyword>
<dbReference type="SMART" id="SM00387">
    <property type="entry name" value="HATPase_c"/>
    <property type="match status" value="1"/>
</dbReference>
<evidence type="ECO:0000256" key="8">
    <source>
        <dbReference type="ARBA" id="ARBA00022777"/>
    </source>
</evidence>
<dbReference type="AlphaFoldDB" id="A0A368XPB7"/>
<evidence type="ECO:0000256" key="7">
    <source>
        <dbReference type="ARBA" id="ARBA00022741"/>
    </source>
</evidence>
<accession>A0A368XPB7</accession>
<dbReference type="PANTHER" id="PTHR34220:SF7">
    <property type="entry name" value="SENSOR HISTIDINE KINASE YPDA"/>
    <property type="match status" value="1"/>
</dbReference>
<evidence type="ECO:0000256" key="11">
    <source>
        <dbReference type="ARBA" id="ARBA00023136"/>
    </source>
</evidence>
<comment type="subcellular location">
    <subcellularLocation>
        <location evidence="2">Cell membrane</location>
        <topology evidence="2">Multi-pass membrane protein</topology>
    </subcellularLocation>
</comment>
<dbReference type="InterPro" id="IPR010559">
    <property type="entry name" value="Sig_transdc_His_kin_internal"/>
</dbReference>
<evidence type="ECO:0000256" key="4">
    <source>
        <dbReference type="ARBA" id="ARBA00022475"/>
    </source>
</evidence>
<dbReference type="Gene3D" id="1.10.8.500">
    <property type="entry name" value="HAMP domain in histidine kinase"/>
    <property type="match status" value="1"/>
</dbReference>
<feature type="domain" description="HAMP" evidence="14">
    <location>
        <begin position="319"/>
        <end position="371"/>
    </location>
</feature>
<feature type="domain" description="Histidine kinase" evidence="13">
    <location>
        <begin position="481"/>
        <end position="588"/>
    </location>
</feature>
<evidence type="ECO:0000256" key="5">
    <source>
        <dbReference type="ARBA" id="ARBA00022553"/>
    </source>
</evidence>
<dbReference type="SUPFAM" id="SSF158472">
    <property type="entry name" value="HAMP domain-like"/>
    <property type="match status" value="1"/>
</dbReference>
<feature type="transmembrane region" description="Helical" evidence="12">
    <location>
        <begin position="12"/>
        <end position="35"/>
    </location>
</feature>
<keyword evidence="12" id="KW-0812">Transmembrane</keyword>
<keyword evidence="8 15" id="KW-0418">Kinase</keyword>
<evidence type="ECO:0000313" key="16">
    <source>
        <dbReference type="Proteomes" id="UP000252585"/>
    </source>
</evidence>
<organism evidence="15 16">
    <name type="scientific">Saliterribacillus persicus</name>
    <dbReference type="NCBI Taxonomy" id="930114"/>
    <lineage>
        <taxon>Bacteria</taxon>
        <taxon>Bacillati</taxon>
        <taxon>Bacillota</taxon>
        <taxon>Bacilli</taxon>
        <taxon>Bacillales</taxon>
        <taxon>Bacillaceae</taxon>
        <taxon>Saliterribacillus</taxon>
    </lineage>
</organism>
<dbReference type="InterPro" id="IPR003594">
    <property type="entry name" value="HATPase_dom"/>
</dbReference>
<evidence type="ECO:0000256" key="3">
    <source>
        <dbReference type="ARBA" id="ARBA00012438"/>
    </source>
</evidence>
<proteinExistence type="predicted"/>
<protein>
    <recommendedName>
        <fullName evidence="3">histidine kinase</fullName>
        <ecNumber evidence="3">2.7.13.3</ecNumber>
    </recommendedName>
</protein>
<dbReference type="PANTHER" id="PTHR34220">
    <property type="entry name" value="SENSOR HISTIDINE KINASE YPDA"/>
    <property type="match status" value="1"/>
</dbReference>
<dbReference type="Proteomes" id="UP000252585">
    <property type="component" value="Unassembled WGS sequence"/>
</dbReference>
<dbReference type="InterPro" id="IPR036890">
    <property type="entry name" value="HATPase_C_sf"/>
</dbReference>
<dbReference type="Pfam" id="PF06580">
    <property type="entry name" value="His_kinase"/>
    <property type="match status" value="1"/>
</dbReference>
<keyword evidence="5" id="KW-0597">Phosphoprotein</keyword>
<dbReference type="GO" id="GO:0005886">
    <property type="term" value="C:plasma membrane"/>
    <property type="evidence" value="ECO:0007669"/>
    <property type="project" value="UniProtKB-SubCell"/>
</dbReference>
<name>A0A368XPB7_9BACI</name>
<dbReference type="SMART" id="SM00304">
    <property type="entry name" value="HAMP"/>
    <property type="match status" value="1"/>
</dbReference>
<dbReference type="InterPro" id="IPR005467">
    <property type="entry name" value="His_kinase_dom"/>
</dbReference>
<evidence type="ECO:0000256" key="2">
    <source>
        <dbReference type="ARBA" id="ARBA00004651"/>
    </source>
</evidence>
<dbReference type="EMBL" id="QPJJ01000007">
    <property type="protein sequence ID" value="RCW69803.1"/>
    <property type="molecule type" value="Genomic_DNA"/>
</dbReference>
<evidence type="ECO:0000256" key="6">
    <source>
        <dbReference type="ARBA" id="ARBA00022679"/>
    </source>
</evidence>
<reference evidence="15 16" key="1">
    <citation type="submission" date="2018-07" db="EMBL/GenBank/DDBJ databases">
        <title>Genomic Encyclopedia of Type Strains, Phase IV (KMG-IV): sequencing the most valuable type-strain genomes for metagenomic binning, comparative biology and taxonomic classification.</title>
        <authorList>
            <person name="Goeker M."/>
        </authorList>
    </citation>
    <scope>NUCLEOTIDE SEQUENCE [LARGE SCALE GENOMIC DNA]</scope>
    <source>
        <strain evidence="15 16">DSM 27696</strain>
    </source>
</reference>
<keyword evidence="4" id="KW-1003">Cell membrane</keyword>
<evidence type="ECO:0000259" key="14">
    <source>
        <dbReference type="PROSITE" id="PS50885"/>
    </source>
</evidence>
<keyword evidence="9" id="KW-0067">ATP-binding</keyword>
<keyword evidence="16" id="KW-1185">Reference proteome</keyword>
<dbReference type="PROSITE" id="PS50109">
    <property type="entry name" value="HIS_KIN"/>
    <property type="match status" value="1"/>
</dbReference>
<evidence type="ECO:0000259" key="13">
    <source>
        <dbReference type="PROSITE" id="PS50109"/>
    </source>
</evidence>
<evidence type="ECO:0000313" key="15">
    <source>
        <dbReference type="EMBL" id="RCW69803.1"/>
    </source>
</evidence>
<dbReference type="Pfam" id="PF00672">
    <property type="entry name" value="HAMP"/>
    <property type="match status" value="1"/>
</dbReference>
<dbReference type="SUPFAM" id="SSF55874">
    <property type="entry name" value="ATPase domain of HSP90 chaperone/DNA topoisomerase II/histidine kinase"/>
    <property type="match status" value="1"/>
</dbReference>
<evidence type="ECO:0000256" key="12">
    <source>
        <dbReference type="SAM" id="Phobius"/>
    </source>
</evidence>
<dbReference type="PROSITE" id="PS50885">
    <property type="entry name" value="HAMP"/>
    <property type="match status" value="1"/>
</dbReference>
<gene>
    <name evidence="15" type="ORF">DFR57_107193</name>
</gene>